<dbReference type="Proteomes" id="UP000294933">
    <property type="component" value="Unassembled WGS sequence"/>
</dbReference>
<protein>
    <submittedName>
        <fullName evidence="2">Uncharacterized protein</fullName>
    </submittedName>
</protein>
<organism evidence="2 3">
    <name type="scientific">Rickenella mellea</name>
    <dbReference type="NCBI Taxonomy" id="50990"/>
    <lineage>
        <taxon>Eukaryota</taxon>
        <taxon>Fungi</taxon>
        <taxon>Dikarya</taxon>
        <taxon>Basidiomycota</taxon>
        <taxon>Agaricomycotina</taxon>
        <taxon>Agaricomycetes</taxon>
        <taxon>Hymenochaetales</taxon>
        <taxon>Rickenellaceae</taxon>
        <taxon>Rickenella</taxon>
    </lineage>
</organism>
<gene>
    <name evidence="2" type="ORF">BD410DRAFT_783795</name>
</gene>
<dbReference type="AlphaFoldDB" id="A0A4Y7QG70"/>
<dbReference type="OrthoDB" id="3262173at2759"/>
<proteinExistence type="predicted"/>
<feature type="compositionally biased region" description="Basic and acidic residues" evidence="1">
    <location>
        <begin position="41"/>
        <end position="53"/>
    </location>
</feature>
<feature type="compositionally biased region" description="Acidic residues" evidence="1">
    <location>
        <begin position="27"/>
        <end position="40"/>
    </location>
</feature>
<sequence>MHSSPSRLTPAVIKPMEKDGSTTTTSESEDEMDCDENDSESVDKLCPENHEPEISLGDTPNAHDMQRMRRHLNVNFRRKFARVRVKEEVRKIEFYLNPKAHVCWVNSVDGSATFTLREAILGPPHTDVRERRDLLHADPDVLELTETNCACRGCGKFISHATKTTKYAVYKWIFHMVNCQSLQKLLQSEYPHATRFCPSSNKHAGEKRMTRVQKNRIILESDPLLITVEAYRVLCGPCDRWLALGNMTEYTTQHWWVHRWRFHRDVPGGIRPPHAKIRNGRHLSNHRSAPKKISRRKDDAQPELTTCVSEPKTVAESGNFFARILQAIGF</sequence>
<evidence type="ECO:0000313" key="2">
    <source>
        <dbReference type="EMBL" id="TDL26683.1"/>
    </source>
</evidence>
<dbReference type="EMBL" id="ML170161">
    <property type="protein sequence ID" value="TDL26683.1"/>
    <property type="molecule type" value="Genomic_DNA"/>
</dbReference>
<keyword evidence="3" id="KW-1185">Reference proteome</keyword>
<feature type="region of interest" description="Disordered" evidence="1">
    <location>
        <begin position="1"/>
        <end position="61"/>
    </location>
</feature>
<name>A0A4Y7QG70_9AGAM</name>
<accession>A0A4Y7QG70</accession>
<dbReference type="VEuPathDB" id="FungiDB:BD410DRAFT_783795"/>
<feature type="compositionally biased region" description="Basic residues" evidence="1">
    <location>
        <begin position="277"/>
        <end position="295"/>
    </location>
</feature>
<evidence type="ECO:0000313" key="3">
    <source>
        <dbReference type="Proteomes" id="UP000294933"/>
    </source>
</evidence>
<feature type="region of interest" description="Disordered" evidence="1">
    <location>
        <begin position="277"/>
        <end position="304"/>
    </location>
</feature>
<reference evidence="2 3" key="1">
    <citation type="submission" date="2018-06" db="EMBL/GenBank/DDBJ databases">
        <title>A transcriptomic atlas of mushroom development highlights an independent origin of complex multicellularity.</title>
        <authorList>
            <consortium name="DOE Joint Genome Institute"/>
            <person name="Krizsan K."/>
            <person name="Almasi E."/>
            <person name="Merenyi Z."/>
            <person name="Sahu N."/>
            <person name="Viragh M."/>
            <person name="Koszo T."/>
            <person name="Mondo S."/>
            <person name="Kiss B."/>
            <person name="Balint B."/>
            <person name="Kues U."/>
            <person name="Barry K."/>
            <person name="Hegedus J.C."/>
            <person name="Henrissat B."/>
            <person name="Johnson J."/>
            <person name="Lipzen A."/>
            <person name="Ohm R."/>
            <person name="Nagy I."/>
            <person name="Pangilinan J."/>
            <person name="Yan J."/>
            <person name="Xiong Y."/>
            <person name="Grigoriev I.V."/>
            <person name="Hibbett D.S."/>
            <person name="Nagy L.G."/>
        </authorList>
    </citation>
    <scope>NUCLEOTIDE SEQUENCE [LARGE SCALE GENOMIC DNA]</scope>
    <source>
        <strain evidence="2 3">SZMC22713</strain>
    </source>
</reference>
<evidence type="ECO:0000256" key="1">
    <source>
        <dbReference type="SAM" id="MobiDB-lite"/>
    </source>
</evidence>